<dbReference type="GO" id="GO:0004252">
    <property type="term" value="F:serine-type endopeptidase activity"/>
    <property type="evidence" value="ECO:0007669"/>
    <property type="project" value="InterPro"/>
</dbReference>
<gene>
    <name evidence="2" type="ORF">GQS40_10840</name>
</gene>
<dbReference type="InterPro" id="IPR001940">
    <property type="entry name" value="Peptidase_S1C"/>
</dbReference>
<sequence length="289" mass="29733">MKHSLIIVAAVAAVVGGGVVYSGTQPNSWFQRQPETKKVVNIAGQASIASTAYVSQDAAISAYNKVKNAVVTVQNLQKNAAQTPDGFAGLFGQSGRQKQADDGQVETASEGSGVVYKIADGYVYIITNNHVVANSDALQVITANGDKVKATIVGTNEQKDLALIKAKTDLIKTAASFAPSSKLQSGEQVLAIGSPLGSEYATSMTSGIISSPQRQLTAEETGSSDETVIQTDAAINPGNSGGPLINLSGQVVGINSSKIAAATDGTNVEGMGFAIPSDVVEAFIQQTEK</sequence>
<dbReference type="GO" id="GO:0006508">
    <property type="term" value="P:proteolysis"/>
    <property type="evidence" value="ECO:0007669"/>
    <property type="project" value="UniProtKB-KW"/>
</dbReference>
<protein>
    <submittedName>
        <fullName evidence="2">Trypsin-like serine protease</fullName>
    </submittedName>
</protein>
<dbReference type="PRINTS" id="PR00834">
    <property type="entry name" value="PROTEASES2C"/>
</dbReference>
<dbReference type="Proteomes" id="UP000478636">
    <property type="component" value="Unassembled WGS sequence"/>
</dbReference>
<dbReference type="InterPro" id="IPR009003">
    <property type="entry name" value="Peptidase_S1_PA"/>
</dbReference>
<dbReference type="PANTHER" id="PTHR22939:SF129">
    <property type="entry name" value="SERINE PROTEASE HTRA2, MITOCHONDRIAL"/>
    <property type="match status" value="1"/>
</dbReference>
<keyword evidence="1" id="KW-0720">Serine protease</keyword>
<evidence type="ECO:0000256" key="1">
    <source>
        <dbReference type="ARBA" id="ARBA00022825"/>
    </source>
</evidence>
<dbReference type="KEGG" id="llf:BCR17_05235"/>
<evidence type="ECO:0000313" key="2">
    <source>
        <dbReference type="EMBL" id="MWN21636.1"/>
    </source>
</evidence>
<dbReference type="InterPro" id="IPR043504">
    <property type="entry name" value="Peptidase_S1_PA_chymotrypsin"/>
</dbReference>
<dbReference type="EMBL" id="WSZI01000017">
    <property type="protein sequence ID" value="MWN21636.1"/>
    <property type="molecule type" value="Genomic_DNA"/>
</dbReference>
<dbReference type="Pfam" id="PF13365">
    <property type="entry name" value="Trypsin_2"/>
    <property type="match status" value="1"/>
</dbReference>
<dbReference type="SUPFAM" id="SSF50494">
    <property type="entry name" value="Trypsin-like serine proteases"/>
    <property type="match status" value="1"/>
</dbReference>
<dbReference type="Gene3D" id="2.40.10.10">
    <property type="entry name" value="Trypsin-like serine proteases"/>
    <property type="match status" value="2"/>
</dbReference>
<comment type="caution">
    <text evidence="2">The sequence shown here is derived from an EMBL/GenBank/DDBJ whole genome shotgun (WGS) entry which is preliminary data.</text>
</comment>
<accession>A0A6L7A7I5</accession>
<keyword evidence="2" id="KW-0645">Protease</keyword>
<evidence type="ECO:0000313" key="3">
    <source>
        <dbReference type="Proteomes" id="UP000478636"/>
    </source>
</evidence>
<dbReference type="AlphaFoldDB" id="A0A6L7A7I5"/>
<proteinExistence type="predicted"/>
<dbReference type="PANTHER" id="PTHR22939">
    <property type="entry name" value="SERINE PROTEASE FAMILY S1C HTRA-RELATED"/>
    <property type="match status" value="1"/>
</dbReference>
<keyword evidence="1" id="KW-0378">Hydrolase</keyword>
<reference evidence="2 3" key="1">
    <citation type="submission" date="2019-12" db="EMBL/GenBank/DDBJ databases">
        <title>Complete genome sequence of Leuconostoc lactis strain AVN1 provides insights into metabolic potential.</title>
        <authorList>
            <person name="Besrour N."/>
            <person name="Najjari A."/>
            <person name="Fhoula I."/>
            <person name="Jaballah S."/>
            <person name="Klibi N."/>
            <person name="Ouzari H.I."/>
        </authorList>
    </citation>
    <scope>NUCLEOTIDE SEQUENCE [LARGE SCALE GENOMIC DNA]</scope>
    <source>
        <strain evidence="2 3">AVN1</strain>
    </source>
</reference>
<name>A0A6L7A7I5_LEULA</name>
<organism evidence="2 3">
    <name type="scientific">Leuconostoc lactis</name>
    <dbReference type="NCBI Taxonomy" id="1246"/>
    <lineage>
        <taxon>Bacteria</taxon>
        <taxon>Bacillati</taxon>
        <taxon>Bacillota</taxon>
        <taxon>Bacilli</taxon>
        <taxon>Lactobacillales</taxon>
        <taxon>Lactobacillaceae</taxon>
        <taxon>Leuconostoc</taxon>
    </lineage>
</organism>
<dbReference type="RefSeq" id="WP_029509507.1">
    <property type="nucleotide sequence ID" value="NZ_CP016598.1"/>
</dbReference>